<protein>
    <submittedName>
        <fullName evidence="1">Uncharacterized protein</fullName>
    </submittedName>
</protein>
<reference evidence="1" key="3">
    <citation type="submission" date="2015-02" db="UniProtKB">
        <authorList>
            <consortium name="EnsemblProtists"/>
        </authorList>
    </citation>
    <scope>IDENTIFICATION</scope>
    <source>
        <strain evidence="1">DAOM BR144</strain>
    </source>
</reference>
<evidence type="ECO:0000313" key="2">
    <source>
        <dbReference type="Proteomes" id="UP000019132"/>
    </source>
</evidence>
<reference evidence="2" key="1">
    <citation type="journal article" date="2010" name="Genome Biol.">
        <title>Genome sequence of the necrotrophic plant pathogen Pythium ultimum reveals original pathogenicity mechanisms and effector repertoire.</title>
        <authorList>
            <person name="Levesque C.A."/>
            <person name="Brouwer H."/>
            <person name="Cano L."/>
            <person name="Hamilton J.P."/>
            <person name="Holt C."/>
            <person name="Huitema E."/>
            <person name="Raffaele S."/>
            <person name="Robideau G.P."/>
            <person name="Thines M."/>
            <person name="Win J."/>
            <person name="Zerillo M.M."/>
            <person name="Beakes G.W."/>
            <person name="Boore J.L."/>
            <person name="Busam D."/>
            <person name="Dumas B."/>
            <person name="Ferriera S."/>
            <person name="Fuerstenberg S.I."/>
            <person name="Gachon C.M."/>
            <person name="Gaulin E."/>
            <person name="Govers F."/>
            <person name="Grenville-Briggs L."/>
            <person name="Horner N."/>
            <person name="Hostetler J."/>
            <person name="Jiang R.H."/>
            <person name="Johnson J."/>
            <person name="Krajaejun T."/>
            <person name="Lin H."/>
            <person name="Meijer H.J."/>
            <person name="Moore B."/>
            <person name="Morris P."/>
            <person name="Phuntmart V."/>
            <person name="Puiu D."/>
            <person name="Shetty J."/>
            <person name="Stajich J.E."/>
            <person name="Tripathy S."/>
            <person name="Wawra S."/>
            <person name="van West P."/>
            <person name="Whitty B.R."/>
            <person name="Coutinho P.M."/>
            <person name="Henrissat B."/>
            <person name="Martin F."/>
            <person name="Thomas P.D."/>
            <person name="Tyler B.M."/>
            <person name="De Vries R.P."/>
            <person name="Kamoun S."/>
            <person name="Yandell M."/>
            <person name="Tisserat N."/>
            <person name="Buell C.R."/>
        </authorList>
    </citation>
    <scope>NUCLEOTIDE SEQUENCE</scope>
    <source>
        <strain evidence="2">DAOM:BR144</strain>
    </source>
</reference>
<evidence type="ECO:0000313" key="1">
    <source>
        <dbReference type="EnsemblProtists" id="PYU1_T003430"/>
    </source>
</evidence>
<dbReference type="Proteomes" id="UP000019132">
    <property type="component" value="Unassembled WGS sequence"/>
</dbReference>
<dbReference type="EnsemblProtists" id="PYU1_T003430">
    <property type="protein sequence ID" value="PYU1_T003430"/>
    <property type="gene ID" value="PYU1_G003420"/>
</dbReference>
<dbReference type="HOGENOM" id="CLU_1682571_0_0_1"/>
<dbReference type="EMBL" id="GL376603">
    <property type="status" value="NOT_ANNOTATED_CDS"/>
    <property type="molecule type" value="Genomic_DNA"/>
</dbReference>
<dbReference type="VEuPathDB" id="FungiDB:PYU1_G003420"/>
<organism evidence="1 2">
    <name type="scientific">Globisporangium ultimum (strain ATCC 200006 / CBS 805.95 / DAOM BR144)</name>
    <name type="common">Pythium ultimum</name>
    <dbReference type="NCBI Taxonomy" id="431595"/>
    <lineage>
        <taxon>Eukaryota</taxon>
        <taxon>Sar</taxon>
        <taxon>Stramenopiles</taxon>
        <taxon>Oomycota</taxon>
        <taxon>Peronosporomycetes</taxon>
        <taxon>Pythiales</taxon>
        <taxon>Pythiaceae</taxon>
        <taxon>Globisporangium</taxon>
    </lineage>
</organism>
<accession>K3WEN9</accession>
<name>K3WEN9_GLOUD</name>
<dbReference type="InParanoid" id="K3WEN9"/>
<sequence>MLLSGPSDWSEVDVASVGGKANLLQHAYHPQLRMAAMPLGGSVVITRYATAGEEELLALDQARVIFEEVAEQPVDHLRLHSVEDTSKVTKPQMLGDDIGNETSQIAIACQLGFASSERFSIRCVVQSRRHICAKLAARLPVQNARGVVWNAKVDILL</sequence>
<reference evidence="2" key="2">
    <citation type="submission" date="2010-04" db="EMBL/GenBank/DDBJ databases">
        <authorList>
            <person name="Buell R."/>
            <person name="Hamilton J."/>
            <person name="Hostetler J."/>
        </authorList>
    </citation>
    <scope>NUCLEOTIDE SEQUENCE [LARGE SCALE GENOMIC DNA]</scope>
    <source>
        <strain evidence="2">DAOM:BR144</strain>
    </source>
</reference>
<dbReference type="AlphaFoldDB" id="K3WEN9"/>
<proteinExistence type="predicted"/>
<keyword evidence="2" id="KW-1185">Reference proteome</keyword>